<sequence length="224" mass="24709">MAFEGIFRSHFDLATDKALTTGARSAFGEGRTHSLASALIYLAEALLFYMVEVLNLVVFSVTIGSQLVAFTANDLNRLLQLDITSTDESKGVVRPELAGGINLNNIHFFHPGRPEVPVLRNVNLSIDDINHLCDHVSVVSEHPNLFDAAIAENIWYGNQANSDYDICCAATTMMVMHKLEVMMMCDRIVVVDGGVREQGTYNELMKRKGVFASLASEGKRVGEW</sequence>
<accession>A0A0C9X5B3</accession>
<gene>
    <name evidence="1" type="ORF">K443DRAFT_13299</name>
</gene>
<protein>
    <submittedName>
        <fullName evidence="1">Uncharacterized protein</fullName>
    </submittedName>
</protein>
<dbReference type="PANTHER" id="PTHR24221:SF581">
    <property type="entry name" value="P-LOOP CONTAINING NUCLEOSIDE TRIPHOSPHATE HYDROLASE PROTEIN"/>
    <property type="match status" value="1"/>
</dbReference>
<proteinExistence type="predicted"/>
<dbReference type="InterPro" id="IPR027417">
    <property type="entry name" value="P-loop_NTPase"/>
</dbReference>
<dbReference type="InterPro" id="IPR039421">
    <property type="entry name" value="Type_1_exporter"/>
</dbReference>
<name>A0A0C9X5B3_9AGAR</name>
<dbReference type="Gene3D" id="3.40.50.300">
    <property type="entry name" value="P-loop containing nucleotide triphosphate hydrolases"/>
    <property type="match status" value="1"/>
</dbReference>
<dbReference type="AlphaFoldDB" id="A0A0C9X5B3"/>
<dbReference type="Proteomes" id="UP000054477">
    <property type="component" value="Unassembled WGS sequence"/>
</dbReference>
<dbReference type="OrthoDB" id="6500128at2759"/>
<dbReference type="HOGENOM" id="CLU_000604_84_0_1"/>
<reference evidence="1 2" key="1">
    <citation type="submission" date="2014-04" db="EMBL/GenBank/DDBJ databases">
        <authorList>
            <consortium name="DOE Joint Genome Institute"/>
            <person name="Kuo A."/>
            <person name="Kohler A."/>
            <person name="Nagy L.G."/>
            <person name="Floudas D."/>
            <person name="Copeland A."/>
            <person name="Barry K.W."/>
            <person name="Cichocki N."/>
            <person name="Veneault-Fourrey C."/>
            <person name="LaButti K."/>
            <person name="Lindquist E.A."/>
            <person name="Lipzen A."/>
            <person name="Lundell T."/>
            <person name="Morin E."/>
            <person name="Murat C."/>
            <person name="Sun H."/>
            <person name="Tunlid A."/>
            <person name="Henrissat B."/>
            <person name="Grigoriev I.V."/>
            <person name="Hibbett D.S."/>
            <person name="Martin F."/>
            <person name="Nordberg H.P."/>
            <person name="Cantor M.N."/>
            <person name="Hua S.X."/>
        </authorList>
    </citation>
    <scope>NUCLEOTIDE SEQUENCE [LARGE SCALE GENOMIC DNA]</scope>
    <source>
        <strain evidence="1 2">LaAM-08-1</strain>
    </source>
</reference>
<dbReference type="EMBL" id="KN838881">
    <property type="protein sequence ID" value="KIJ92831.1"/>
    <property type="molecule type" value="Genomic_DNA"/>
</dbReference>
<dbReference type="STRING" id="1095629.A0A0C9X5B3"/>
<dbReference type="GO" id="GO:0042626">
    <property type="term" value="F:ATPase-coupled transmembrane transporter activity"/>
    <property type="evidence" value="ECO:0007669"/>
    <property type="project" value="TreeGrafter"/>
</dbReference>
<dbReference type="SUPFAM" id="SSF52540">
    <property type="entry name" value="P-loop containing nucleoside triphosphate hydrolases"/>
    <property type="match status" value="1"/>
</dbReference>
<dbReference type="PANTHER" id="PTHR24221">
    <property type="entry name" value="ATP-BINDING CASSETTE SUB-FAMILY B"/>
    <property type="match status" value="1"/>
</dbReference>
<evidence type="ECO:0000313" key="1">
    <source>
        <dbReference type="EMBL" id="KIJ92831.1"/>
    </source>
</evidence>
<organism evidence="1 2">
    <name type="scientific">Laccaria amethystina LaAM-08-1</name>
    <dbReference type="NCBI Taxonomy" id="1095629"/>
    <lineage>
        <taxon>Eukaryota</taxon>
        <taxon>Fungi</taxon>
        <taxon>Dikarya</taxon>
        <taxon>Basidiomycota</taxon>
        <taxon>Agaricomycotina</taxon>
        <taxon>Agaricomycetes</taxon>
        <taxon>Agaricomycetidae</taxon>
        <taxon>Agaricales</taxon>
        <taxon>Agaricineae</taxon>
        <taxon>Hydnangiaceae</taxon>
        <taxon>Laccaria</taxon>
    </lineage>
</organism>
<reference evidence="2" key="2">
    <citation type="submission" date="2015-01" db="EMBL/GenBank/DDBJ databases">
        <title>Evolutionary Origins and Diversification of the Mycorrhizal Mutualists.</title>
        <authorList>
            <consortium name="DOE Joint Genome Institute"/>
            <consortium name="Mycorrhizal Genomics Consortium"/>
            <person name="Kohler A."/>
            <person name="Kuo A."/>
            <person name="Nagy L.G."/>
            <person name="Floudas D."/>
            <person name="Copeland A."/>
            <person name="Barry K.W."/>
            <person name="Cichocki N."/>
            <person name="Veneault-Fourrey C."/>
            <person name="LaButti K."/>
            <person name="Lindquist E.A."/>
            <person name="Lipzen A."/>
            <person name="Lundell T."/>
            <person name="Morin E."/>
            <person name="Murat C."/>
            <person name="Riley R."/>
            <person name="Ohm R."/>
            <person name="Sun H."/>
            <person name="Tunlid A."/>
            <person name="Henrissat B."/>
            <person name="Grigoriev I.V."/>
            <person name="Hibbett D.S."/>
            <person name="Martin F."/>
        </authorList>
    </citation>
    <scope>NUCLEOTIDE SEQUENCE [LARGE SCALE GENOMIC DNA]</scope>
    <source>
        <strain evidence="2">LaAM-08-1</strain>
    </source>
</reference>
<dbReference type="GO" id="GO:0016020">
    <property type="term" value="C:membrane"/>
    <property type="evidence" value="ECO:0007669"/>
    <property type="project" value="TreeGrafter"/>
</dbReference>
<evidence type="ECO:0000313" key="2">
    <source>
        <dbReference type="Proteomes" id="UP000054477"/>
    </source>
</evidence>
<keyword evidence="2" id="KW-1185">Reference proteome</keyword>